<evidence type="ECO:0000256" key="1">
    <source>
        <dbReference type="ARBA" id="ARBA00004141"/>
    </source>
</evidence>
<evidence type="ECO:0000256" key="12">
    <source>
        <dbReference type="RuleBase" id="RU003651"/>
    </source>
</evidence>
<evidence type="ECO:0000256" key="2">
    <source>
        <dbReference type="ARBA" id="ARBA00010044"/>
    </source>
</evidence>
<comment type="caution">
    <text evidence="16">The sequence shown here is derived from an EMBL/GenBank/DDBJ whole genome shotgun (WGS) entry which is preliminary data.</text>
</comment>
<keyword evidence="9" id="KW-0809">Transit peptide</keyword>
<comment type="similarity">
    <text evidence="2">In the C-terminal section; belongs to the peptidase M41 family.</text>
</comment>
<name>A0AAD5H0K4_9CHLO</name>
<keyword evidence="10 14" id="KW-1133">Transmembrane helix</keyword>
<keyword evidence="6 12" id="KW-0547">Nucleotide-binding</keyword>
<dbReference type="PROSITE" id="PS00674">
    <property type="entry name" value="AAA"/>
    <property type="match status" value="1"/>
</dbReference>
<dbReference type="PANTHER" id="PTHR23076">
    <property type="entry name" value="METALLOPROTEASE M41 FTSH"/>
    <property type="match status" value="1"/>
</dbReference>
<dbReference type="AlphaFoldDB" id="A0AAD5H0K4"/>
<dbReference type="EMBL" id="JADXDR010000099">
    <property type="protein sequence ID" value="KAI7839539.1"/>
    <property type="molecule type" value="Genomic_DNA"/>
</dbReference>
<feature type="domain" description="AAA+ ATPase" evidence="15">
    <location>
        <begin position="253"/>
        <end position="389"/>
    </location>
</feature>
<sequence length="503" mass="53041">MRPLEPSSSTAEGSSTAKGSSSGRPPKPPPRPRPSGRFAWLAEALQGLRGPATLRRIITVLFMFGLGSALSLASSRGRCAGPQELMYSEFLALVRSGNVRACRFEESSSRITFDLRPHSSVAAALEPRATQVAVSDSSAAPSTAAVVTVHGSGPTPRQFYTKRPTFDTQLIPTLMAAGVEFGMLKQSVTAVLVRVLGSALLLWIPLMPLFFVLRGFIRSQAGNSKKRKPSLSGSECVACLKNSSKFARLGAKMPSGVLLSGPPGTGKTLLARAVAGEAGVPFFAVSASEFVELFVGRGAARIRELFAEARKKAPCVVFVDELDAVGGKRGIGLNEERDQTLNQLLTELDGFEGRPGVLLLAATNRPDVLDAALLRPGRLSRKVVVPLPDEEARAAILAVHLRRVPLASQHDRDLACEAVAKITAGFSGADLANVVNEAAFLAARSATDAVGLPELVEAVQRTRFGVNGGSGLGAGLGLPQRLRGWLVDAMSSGKRVQMSPYGS</sequence>
<gene>
    <name evidence="16" type="ORF">COHA_006721</name>
</gene>
<evidence type="ECO:0000256" key="4">
    <source>
        <dbReference type="ARBA" id="ARBA00022670"/>
    </source>
</evidence>
<evidence type="ECO:0000256" key="11">
    <source>
        <dbReference type="ARBA" id="ARBA00023136"/>
    </source>
</evidence>
<organism evidence="16 17">
    <name type="scientific">Chlorella ohadii</name>
    <dbReference type="NCBI Taxonomy" id="2649997"/>
    <lineage>
        <taxon>Eukaryota</taxon>
        <taxon>Viridiplantae</taxon>
        <taxon>Chlorophyta</taxon>
        <taxon>core chlorophytes</taxon>
        <taxon>Trebouxiophyceae</taxon>
        <taxon>Chlorellales</taxon>
        <taxon>Chlorellaceae</taxon>
        <taxon>Chlorella clade</taxon>
        <taxon>Chlorella</taxon>
    </lineage>
</organism>
<dbReference type="GO" id="GO:0004176">
    <property type="term" value="F:ATP-dependent peptidase activity"/>
    <property type="evidence" value="ECO:0007669"/>
    <property type="project" value="TreeGrafter"/>
</dbReference>
<keyword evidence="11 14" id="KW-0472">Membrane</keyword>
<dbReference type="GO" id="GO:0006508">
    <property type="term" value="P:proteolysis"/>
    <property type="evidence" value="ECO:0007669"/>
    <property type="project" value="UniProtKB-KW"/>
</dbReference>
<protein>
    <recommendedName>
        <fullName evidence="15">AAA+ ATPase domain-containing protein</fullName>
    </recommendedName>
</protein>
<evidence type="ECO:0000256" key="13">
    <source>
        <dbReference type="SAM" id="MobiDB-lite"/>
    </source>
</evidence>
<keyword evidence="4" id="KW-0645">Protease</keyword>
<dbReference type="GO" id="GO:0016887">
    <property type="term" value="F:ATP hydrolysis activity"/>
    <property type="evidence" value="ECO:0007669"/>
    <property type="project" value="InterPro"/>
</dbReference>
<dbReference type="InterPro" id="IPR003593">
    <property type="entry name" value="AAA+_ATPase"/>
</dbReference>
<evidence type="ECO:0000256" key="5">
    <source>
        <dbReference type="ARBA" id="ARBA00022692"/>
    </source>
</evidence>
<reference evidence="16" key="1">
    <citation type="submission" date="2020-11" db="EMBL/GenBank/DDBJ databases">
        <title>Chlorella ohadii genome sequencing and assembly.</title>
        <authorList>
            <person name="Murik O."/>
            <person name="Treves H."/>
            <person name="Kedem I."/>
            <person name="Shotland Y."/>
            <person name="Kaplan A."/>
        </authorList>
    </citation>
    <scope>NUCLEOTIDE SEQUENCE</scope>
    <source>
        <strain evidence="16">1</strain>
    </source>
</reference>
<evidence type="ECO:0000256" key="7">
    <source>
        <dbReference type="ARBA" id="ARBA00022801"/>
    </source>
</evidence>
<dbReference type="SMART" id="SM00382">
    <property type="entry name" value="AAA"/>
    <property type="match status" value="1"/>
</dbReference>
<dbReference type="Gene3D" id="1.10.8.60">
    <property type="match status" value="1"/>
</dbReference>
<dbReference type="InterPro" id="IPR003959">
    <property type="entry name" value="ATPase_AAA_core"/>
</dbReference>
<evidence type="ECO:0000313" key="16">
    <source>
        <dbReference type="EMBL" id="KAI7839539.1"/>
    </source>
</evidence>
<comment type="similarity">
    <text evidence="12">Belongs to the AAA ATPase family.</text>
</comment>
<dbReference type="InterPro" id="IPR027417">
    <property type="entry name" value="P-loop_NTPase"/>
</dbReference>
<keyword evidence="17" id="KW-1185">Reference proteome</keyword>
<evidence type="ECO:0000256" key="3">
    <source>
        <dbReference type="ARBA" id="ARBA00010550"/>
    </source>
</evidence>
<evidence type="ECO:0000256" key="8">
    <source>
        <dbReference type="ARBA" id="ARBA00022840"/>
    </source>
</evidence>
<evidence type="ECO:0000256" key="9">
    <source>
        <dbReference type="ARBA" id="ARBA00022946"/>
    </source>
</evidence>
<accession>A0AAD5H0K4</accession>
<dbReference type="Gene3D" id="3.30.720.210">
    <property type="match status" value="1"/>
</dbReference>
<dbReference type="InterPro" id="IPR003960">
    <property type="entry name" value="ATPase_AAA_CS"/>
</dbReference>
<evidence type="ECO:0000256" key="14">
    <source>
        <dbReference type="SAM" id="Phobius"/>
    </source>
</evidence>
<dbReference type="CDD" id="cd19501">
    <property type="entry name" value="RecA-like_FtsH"/>
    <property type="match status" value="1"/>
</dbReference>
<dbReference type="GO" id="GO:0005524">
    <property type="term" value="F:ATP binding"/>
    <property type="evidence" value="ECO:0007669"/>
    <property type="project" value="UniProtKB-KW"/>
</dbReference>
<dbReference type="Pfam" id="PF17862">
    <property type="entry name" value="AAA_lid_3"/>
    <property type="match status" value="1"/>
</dbReference>
<comment type="similarity">
    <text evidence="3">In the N-terminal section; belongs to the AAA ATPase family.</text>
</comment>
<evidence type="ECO:0000256" key="6">
    <source>
        <dbReference type="ARBA" id="ARBA00022741"/>
    </source>
</evidence>
<dbReference type="Pfam" id="PF00004">
    <property type="entry name" value="AAA"/>
    <property type="match status" value="1"/>
</dbReference>
<evidence type="ECO:0000313" key="17">
    <source>
        <dbReference type="Proteomes" id="UP001205105"/>
    </source>
</evidence>
<comment type="subcellular location">
    <subcellularLocation>
        <location evidence="1">Membrane</location>
        <topology evidence="1">Multi-pass membrane protein</topology>
    </subcellularLocation>
</comment>
<feature type="compositionally biased region" description="Polar residues" evidence="13">
    <location>
        <begin position="1"/>
        <end position="17"/>
    </location>
</feature>
<keyword evidence="8 12" id="KW-0067">ATP-binding</keyword>
<dbReference type="SUPFAM" id="SSF52540">
    <property type="entry name" value="P-loop containing nucleoside triphosphate hydrolases"/>
    <property type="match status" value="1"/>
</dbReference>
<dbReference type="Proteomes" id="UP001205105">
    <property type="component" value="Unassembled WGS sequence"/>
</dbReference>
<evidence type="ECO:0000259" key="15">
    <source>
        <dbReference type="SMART" id="SM00382"/>
    </source>
</evidence>
<dbReference type="FunFam" id="1.10.8.60:FF:000001">
    <property type="entry name" value="ATP-dependent zinc metalloprotease FtsH"/>
    <property type="match status" value="1"/>
</dbReference>
<dbReference type="InterPro" id="IPR041569">
    <property type="entry name" value="AAA_lid_3"/>
</dbReference>
<keyword evidence="5 14" id="KW-0812">Transmembrane</keyword>
<dbReference type="GO" id="GO:0009535">
    <property type="term" value="C:chloroplast thylakoid membrane"/>
    <property type="evidence" value="ECO:0007669"/>
    <property type="project" value="TreeGrafter"/>
</dbReference>
<dbReference type="Gene3D" id="3.40.50.300">
    <property type="entry name" value="P-loop containing nucleotide triphosphate hydrolases"/>
    <property type="match status" value="1"/>
</dbReference>
<proteinExistence type="inferred from homology"/>
<feature type="transmembrane region" description="Helical" evidence="14">
    <location>
        <begin position="54"/>
        <end position="73"/>
    </location>
</feature>
<keyword evidence="7" id="KW-0378">Hydrolase</keyword>
<dbReference type="PANTHER" id="PTHR23076:SF110">
    <property type="entry name" value="INACTIVE ATP-DEPENDENT ZINC METALLOPROTEASE FTSHI 3, CHLOROPLASTIC-RELATED"/>
    <property type="match status" value="1"/>
</dbReference>
<evidence type="ECO:0000256" key="10">
    <source>
        <dbReference type="ARBA" id="ARBA00022989"/>
    </source>
</evidence>
<feature type="region of interest" description="Disordered" evidence="13">
    <location>
        <begin position="1"/>
        <end position="35"/>
    </location>
</feature>
<dbReference type="FunFam" id="3.40.50.300:FF:000277">
    <property type="entry name" value="ATP-dependent zinc metalloprotease FtsH"/>
    <property type="match status" value="1"/>
</dbReference>
<feature type="transmembrane region" description="Helical" evidence="14">
    <location>
        <begin position="191"/>
        <end position="217"/>
    </location>
</feature>